<organism evidence="1 2">
    <name type="scientific">Aspergillus ochraceoroseus IBT 24754</name>
    <dbReference type="NCBI Taxonomy" id="1392256"/>
    <lineage>
        <taxon>Eukaryota</taxon>
        <taxon>Fungi</taxon>
        <taxon>Dikarya</taxon>
        <taxon>Ascomycota</taxon>
        <taxon>Pezizomycotina</taxon>
        <taxon>Eurotiomycetes</taxon>
        <taxon>Eurotiomycetidae</taxon>
        <taxon>Eurotiales</taxon>
        <taxon>Aspergillaceae</taxon>
        <taxon>Aspergillus</taxon>
        <taxon>Aspergillus subgen. Nidulantes</taxon>
    </lineage>
</organism>
<name>A0A2T5LT20_9EURO</name>
<dbReference type="Proteomes" id="UP000244073">
    <property type="component" value="Unassembled WGS sequence"/>
</dbReference>
<evidence type="ECO:0000313" key="2">
    <source>
        <dbReference type="Proteomes" id="UP000244073"/>
    </source>
</evidence>
<dbReference type="EMBL" id="MSFN02000006">
    <property type="protein sequence ID" value="PTU19432.1"/>
    <property type="molecule type" value="Genomic_DNA"/>
</dbReference>
<dbReference type="RefSeq" id="XP_040750824.1">
    <property type="nucleotide sequence ID" value="XM_040897519.1"/>
</dbReference>
<gene>
    <name evidence="1" type="ORF">P175DRAFT_0502973</name>
</gene>
<dbReference type="AlphaFoldDB" id="A0A2T5LT20"/>
<evidence type="ECO:0000313" key="1">
    <source>
        <dbReference type="EMBL" id="PTU19432.1"/>
    </source>
</evidence>
<dbReference type="VEuPathDB" id="FungiDB:P175DRAFT_0502973"/>
<reference evidence="1 2" key="1">
    <citation type="journal article" date="2018" name="Proc. Natl. Acad. Sci. U.S.A.">
        <title>Linking secondary metabolites to gene clusters through genome sequencing of six diverse Aspergillus species.</title>
        <authorList>
            <person name="Kaerboelling I."/>
            <person name="Vesth T.C."/>
            <person name="Frisvad J.C."/>
            <person name="Nybo J.L."/>
            <person name="Theobald S."/>
            <person name="Kuo A."/>
            <person name="Bowyer P."/>
            <person name="Matsuda Y."/>
            <person name="Mondo S."/>
            <person name="Lyhne E.K."/>
            <person name="Kogle M.E."/>
            <person name="Clum A."/>
            <person name="Lipzen A."/>
            <person name="Salamov A."/>
            <person name="Ngan C.Y."/>
            <person name="Daum C."/>
            <person name="Chiniquy J."/>
            <person name="Barry K."/>
            <person name="LaButti K."/>
            <person name="Haridas S."/>
            <person name="Simmons B.A."/>
            <person name="Magnuson J.K."/>
            <person name="Mortensen U.H."/>
            <person name="Larsen T.O."/>
            <person name="Grigoriev I.V."/>
            <person name="Baker S.E."/>
            <person name="Andersen M.R."/>
        </authorList>
    </citation>
    <scope>NUCLEOTIDE SEQUENCE [LARGE SCALE GENOMIC DNA]</scope>
    <source>
        <strain evidence="1 2">IBT 24754</strain>
    </source>
</reference>
<dbReference type="GeneID" id="63814401"/>
<sequence length="65" mass="7541">METSEFFPLTAMSDIHTDPVRQASAQRKKNFHHEPHYDREQGDKSTIYQSVTGVLYLVMSREAEV</sequence>
<protein>
    <submittedName>
        <fullName evidence="1">Uncharacterized protein</fullName>
    </submittedName>
</protein>
<comment type="caution">
    <text evidence="1">The sequence shown here is derived from an EMBL/GenBank/DDBJ whole genome shotgun (WGS) entry which is preliminary data.</text>
</comment>
<proteinExistence type="predicted"/>
<accession>A0A2T5LT20</accession>